<evidence type="ECO:0000259" key="1">
    <source>
        <dbReference type="Pfam" id="PF01883"/>
    </source>
</evidence>
<dbReference type="EMBL" id="CSTE01000005">
    <property type="protein sequence ID" value="CQR52820.1"/>
    <property type="molecule type" value="Genomic_DNA"/>
</dbReference>
<dbReference type="AlphaFoldDB" id="A0A0D6JW79"/>
<name>A0A0D6JW79_9EURY</name>
<protein>
    <submittedName>
        <fullName evidence="2">Putative 1,2-phenylacetyl-CoA epoxidase, subunit D</fullName>
    </submittedName>
</protein>
<evidence type="ECO:0000313" key="3">
    <source>
        <dbReference type="Proteomes" id="UP000198902"/>
    </source>
</evidence>
<proteinExistence type="predicted"/>
<dbReference type="InterPro" id="IPR002744">
    <property type="entry name" value="MIP18-like"/>
</dbReference>
<dbReference type="Gene3D" id="3.30.300.130">
    <property type="entry name" value="Fe-S cluster assembly (FSCA)"/>
    <property type="match status" value="1"/>
</dbReference>
<accession>A0A0D6JW79</accession>
<feature type="domain" description="MIP18 family-like" evidence="1">
    <location>
        <begin position="40"/>
        <end position="108"/>
    </location>
</feature>
<dbReference type="Pfam" id="PF01883">
    <property type="entry name" value="FeS_assembly_P"/>
    <property type="match status" value="1"/>
</dbReference>
<reference evidence="3" key="1">
    <citation type="submission" date="2015-03" db="EMBL/GenBank/DDBJ databases">
        <authorList>
            <person name="Urmite Genomes"/>
        </authorList>
    </citation>
    <scope>NUCLEOTIDE SEQUENCE [LARGE SCALE GENOMIC DNA]</scope>
    <source>
        <strain evidence="3">Arc-Hr</strain>
    </source>
</reference>
<organism evidence="2 3">
    <name type="scientific">Haloferax massiliensis</name>
    <dbReference type="NCBI Taxonomy" id="1476858"/>
    <lineage>
        <taxon>Archaea</taxon>
        <taxon>Methanobacteriati</taxon>
        <taxon>Methanobacteriota</taxon>
        <taxon>Stenosarchaea group</taxon>
        <taxon>Halobacteria</taxon>
        <taxon>Halobacteriales</taxon>
        <taxon>Haloferacaceae</taxon>
        <taxon>Haloferax</taxon>
    </lineage>
</organism>
<dbReference type="SUPFAM" id="SSF117916">
    <property type="entry name" value="Fe-S cluster assembly (FSCA) domain-like"/>
    <property type="match status" value="1"/>
</dbReference>
<dbReference type="NCBIfam" id="NF041868">
    <property type="entry name" value="paad_haloarch"/>
    <property type="match status" value="1"/>
</dbReference>
<sequence>MSDVSADDTPDATACGYTEYVDGEVPEGFPKTGVGAAGVEADIWDALYEIEDPEMPVSIVDLGLIYDVRVVEREGEDGEAKTLGIVEMTLTYTGCPARDYLENDVQCATLAAGVDEASVRLRFTPEWTVDMVTEAGREALREFGLGV</sequence>
<dbReference type="InterPro" id="IPR034904">
    <property type="entry name" value="FSCA_dom_sf"/>
</dbReference>
<dbReference type="PANTHER" id="PTHR42831:SF1">
    <property type="entry name" value="FE-S PROTEIN MATURATION AUXILIARY FACTOR YITW"/>
    <property type="match status" value="1"/>
</dbReference>
<keyword evidence="3" id="KW-1185">Reference proteome</keyword>
<dbReference type="InterPro" id="IPR052339">
    <property type="entry name" value="Fe-S_Maturation_MIP18"/>
</dbReference>
<dbReference type="Proteomes" id="UP000198902">
    <property type="component" value="Unassembled WGS sequence"/>
</dbReference>
<dbReference type="PANTHER" id="PTHR42831">
    <property type="entry name" value="FE-S PROTEIN MATURATION AUXILIARY FACTOR YITW"/>
    <property type="match status" value="1"/>
</dbReference>
<gene>
    <name evidence="2" type="primary">paaD</name>
    <name evidence="2" type="ORF">BN996_03319</name>
</gene>
<dbReference type="RefSeq" id="WP_089780855.1">
    <property type="nucleotide sequence ID" value="NZ_CABLRR010000005.1"/>
</dbReference>
<dbReference type="OrthoDB" id="371709at2157"/>
<evidence type="ECO:0000313" key="2">
    <source>
        <dbReference type="EMBL" id="CQR52820.1"/>
    </source>
</evidence>